<reference evidence="3 4" key="1">
    <citation type="submission" date="2022-07" db="EMBL/GenBank/DDBJ databases">
        <title>Genome-wide signatures of adaptation to extreme environments.</title>
        <authorList>
            <person name="Cho C.H."/>
            <person name="Yoon H.S."/>
        </authorList>
    </citation>
    <scope>NUCLEOTIDE SEQUENCE [LARGE SCALE GENOMIC DNA]</scope>
    <source>
        <strain evidence="3 4">108.79 E11</strain>
    </source>
</reference>
<organism evidence="3 4">
    <name type="scientific">Galdieria yellowstonensis</name>
    <dbReference type="NCBI Taxonomy" id="3028027"/>
    <lineage>
        <taxon>Eukaryota</taxon>
        <taxon>Rhodophyta</taxon>
        <taxon>Bangiophyceae</taxon>
        <taxon>Galdieriales</taxon>
        <taxon>Galdieriaceae</taxon>
        <taxon>Galdieria</taxon>
    </lineage>
</organism>
<feature type="transmembrane region" description="Helical" evidence="2">
    <location>
        <begin position="176"/>
        <end position="198"/>
    </location>
</feature>
<gene>
    <name evidence="3" type="ORF">GAYE_SCF12G3356</name>
</gene>
<dbReference type="EMBL" id="JANCYU010000030">
    <property type="protein sequence ID" value="KAK4525448.1"/>
    <property type="molecule type" value="Genomic_DNA"/>
</dbReference>
<feature type="transmembrane region" description="Helical" evidence="2">
    <location>
        <begin position="218"/>
        <end position="235"/>
    </location>
</feature>
<comment type="caution">
    <text evidence="3">The sequence shown here is derived from an EMBL/GenBank/DDBJ whole genome shotgun (WGS) entry which is preliminary data.</text>
</comment>
<keyword evidence="2" id="KW-0812">Transmembrane</keyword>
<evidence type="ECO:0000313" key="4">
    <source>
        <dbReference type="Proteomes" id="UP001300502"/>
    </source>
</evidence>
<proteinExistence type="predicted"/>
<name>A0AAV9IDY2_9RHOD</name>
<dbReference type="Proteomes" id="UP001300502">
    <property type="component" value="Unassembled WGS sequence"/>
</dbReference>
<evidence type="ECO:0000313" key="3">
    <source>
        <dbReference type="EMBL" id="KAK4525448.1"/>
    </source>
</evidence>
<keyword evidence="4" id="KW-1185">Reference proteome</keyword>
<keyword evidence="2" id="KW-0472">Membrane</keyword>
<protein>
    <recommendedName>
        <fullName evidence="5">RGS domain-containing protein</fullName>
    </recommendedName>
</protein>
<evidence type="ECO:0000256" key="2">
    <source>
        <dbReference type="SAM" id="Phobius"/>
    </source>
</evidence>
<evidence type="ECO:0008006" key="5">
    <source>
        <dbReference type="Google" id="ProtNLM"/>
    </source>
</evidence>
<dbReference type="AlphaFoldDB" id="A0AAV9IDY2"/>
<evidence type="ECO:0000256" key="1">
    <source>
        <dbReference type="SAM" id="MobiDB-lite"/>
    </source>
</evidence>
<feature type="region of interest" description="Disordered" evidence="1">
    <location>
        <begin position="253"/>
        <end position="283"/>
    </location>
</feature>
<feature type="transmembrane region" description="Helical" evidence="2">
    <location>
        <begin position="35"/>
        <end position="56"/>
    </location>
</feature>
<feature type="transmembrane region" description="Helical" evidence="2">
    <location>
        <begin position="63"/>
        <end position="85"/>
    </location>
</feature>
<feature type="compositionally biased region" description="Low complexity" evidence="1">
    <location>
        <begin position="273"/>
        <end position="283"/>
    </location>
</feature>
<sequence>MNVSLDVEEYISGLWWIGKLANTLSTNMSSSYSEAFLWAFALFCTEYVFVSAVLWLADRKRLLSFASILPWLSFIIVQCLFILTFETFRGYMSFKDKAISDGIFWIAMFPYRLHSNPRNYCILFSRTISLYLLSLFVGSIVPTFPCIGLFHALLLNRGWEKLGNQDRFKELLDYQIRVLFYFVPWFVLVVYTFTIDIYFDTKYLWKLWKQLERRHENWAHAIILFPFLYLSKQLFTSVSCQWIDQRDSYQEQTASIEQPRHVPEETSDKKDSTTAATPPTTTTSIVETVSPRTKASIEEWAKHCSEEEQFQVFKYMFHSKREELERCGGVPANIDLDLLYQRAVRESPKKWNLLLDSYLLGEGELSSGEDLDRSFTNDVKQITARFEQYRNSDISGISSLAQAIQETNKSEYMKRNVDL</sequence>
<feature type="transmembrane region" description="Helical" evidence="2">
    <location>
        <begin position="128"/>
        <end position="155"/>
    </location>
</feature>
<keyword evidence="2" id="KW-1133">Transmembrane helix</keyword>
<accession>A0AAV9IDY2</accession>
<feature type="compositionally biased region" description="Basic and acidic residues" evidence="1">
    <location>
        <begin position="258"/>
        <end position="272"/>
    </location>
</feature>